<proteinExistence type="predicted"/>
<evidence type="ECO:0000313" key="1">
    <source>
        <dbReference type="EMBL" id="KAL2318653.1"/>
    </source>
</evidence>
<keyword evidence="2" id="KW-1185">Reference proteome</keyword>
<name>A0ABD1L5L7_9FABA</name>
<reference evidence="1 2" key="1">
    <citation type="submission" date="2024-08" db="EMBL/GenBank/DDBJ databases">
        <title>Insights into the chromosomal genome structure of Flemingia macrophylla.</title>
        <authorList>
            <person name="Ding Y."/>
            <person name="Zhao Y."/>
            <person name="Bi W."/>
            <person name="Wu M."/>
            <person name="Zhao G."/>
            <person name="Gong Y."/>
            <person name="Li W."/>
            <person name="Zhang P."/>
        </authorList>
    </citation>
    <scope>NUCLEOTIDE SEQUENCE [LARGE SCALE GENOMIC DNA]</scope>
    <source>
        <strain evidence="1">DYQJB</strain>
        <tissue evidence="1">Leaf</tissue>
    </source>
</reference>
<accession>A0ABD1L5L7</accession>
<dbReference type="EMBL" id="JBGMDY010000011">
    <property type="protein sequence ID" value="KAL2318653.1"/>
    <property type="molecule type" value="Genomic_DNA"/>
</dbReference>
<evidence type="ECO:0000313" key="2">
    <source>
        <dbReference type="Proteomes" id="UP001603857"/>
    </source>
</evidence>
<dbReference type="AlphaFoldDB" id="A0ABD1L5L7"/>
<comment type="caution">
    <text evidence="1">The sequence shown here is derived from an EMBL/GenBank/DDBJ whole genome shotgun (WGS) entry which is preliminary data.</text>
</comment>
<protein>
    <submittedName>
        <fullName evidence="1">Uncharacterized protein</fullName>
    </submittedName>
</protein>
<gene>
    <name evidence="1" type="ORF">Fmac_032529</name>
</gene>
<sequence length="63" mass="7393">MEHQNHLLSVDCAITEQCAVNEKPDSNLGYLKGEEIMNWSYRCHPWQKREPLMSNNNDDSKLM</sequence>
<organism evidence="1 2">
    <name type="scientific">Flemingia macrophylla</name>
    <dbReference type="NCBI Taxonomy" id="520843"/>
    <lineage>
        <taxon>Eukaryota</taxon>
        <taxon>Viridiplantae</taxon>
        <taxon>Streptophyta</taxon>
        <taxon>Embryophyta</taxon>
        <taxon>Tracheophyta</taxon>
        <taxon>Spermatophyta</taxon>
        <taxon>Magnoliopsida</taxon>
        <taxon>eudicotyledons</taxon>
        <taxon>Gunneridae</taxon>
        <taxon>Pentapetalae</taxon>
        <taxon>rosids</taxon>
        <taxon>fabids</taxon>
        <taxon>Fabales</taxon>
        <taxon>Fabaceae</taxon>
        <taxon>Papilionoideae</taxon>
        <taxon>50 kb inversion clade</taxon>
        <taxon>NPAAA clade</taxon>
        <taxon>indigoferoid/millettioid clade</taxon>
        <taxon>Phaseoleae</taxon>
        <taxon>Flemingia</taxon>
    </lineage>
</organism>
<dbReference type="Proteomes" id="UP001603857">
    <property type="component" value="Unassembled WGS sequence"/>
</dbReference>